<sequence>WNQEEPVYRAEDLEEGNFFMRIGENSTIRNSTGGDMFPLKNSDNQLVNYSDQIPLFVDEGLIEEVIDRLLFEFTLM</sequence>
<accession>A0ABS8T7R1</accession>
<protein>
    <submittedName>
        <fullName evidence="1">Uncharacterized protein</fullName>
    </submittedName>
</protein>
<organism evidence="1 2">
    <name type="scientific">Datura stramonium</name>
    <name type="common">Jimsonweed</name>
    <name type="synonym">Common thornapple</name>
    <dbReference type="NCBI Taxonomy" id="4076"/>
    <lineage>
        <taxon>Eukaryota</taxon>
        <taxon>Viridiplantae</taxon>
        <taxon>Streptophyta</taxon>
        <taxon>Embryophyta</taxon>
        <taxon>Tracheophyta</taxon>
        <taxon>Spermatophyta</taxon>
        <taxon>Magnoliopsida</taxon>
        <taxon>eudicotyledons</taxon>
        <taxon>Gunneridae</taxon>
        <taxon>Pentapetalae</taxon>
        <taxon>asterids</taxon>
        <taxon>lamiids</taxon>
        <taxon>Solanales</taxon>
        <taxon>Solanaceae</taxon>
        <taxon>Solanoideae</taxon>
        <taxon>Datureae</taxon>
        <taxon>Datura</taxon>
    </lineage>
</organism>
<evidence type="ECO:0000313" key="2">
    <source>
        <dbReference type="Proteomes" id="UP000823775"/>
    </source>
</evidence>
<keyword evidence="2" id="KW-1185">Reference proteome</keyword>
<proteinExistence type="predicted"/>
<name>A0ABS8T7R1_DATST</name>
<gene>
    <name evidence="1" type="ORF">HAX54_004139</name>
</gene>
<dbReference type="EMBL" id="JACEIK010001188">
    <property type="protein sequence ID" value="MCD7466999.1"/>
    <property type="molecule type" value="Genomic_DNA"/>
</dbReference>
<reference evidence="1 2" key="1">
    <citation type="journal article" date="2021" name="BMC Genomics">
        <title>Datura genome reveals duplications of psychoactive alkaloid biosynthetic genes and high mutation rate following tissue culture.</title>
        <authorList>
            <person name="Rajewski A."/>
            <person name="Carter-House D."/>
            <person name="Stajich J."/>
            <person name="Litt A."/>
        </authorList>
    </citation>
    <scope>NUCLEOTIDE SEQUENCE [LARGE SCALE GENOMIC DNA]</scope>
    <source>
        <strain evidence="1">AR-01</strain>
    </source>
</reference>
<feature type="non-terminal residue" evidence="1">
    <location>
        <position position="1"/>
    </location>
</feature>
<comment type="caution">
    <text evidence="1">The sequence shown here is derived from an EMBL/GenBank/DDBJ whole genome shotgun (WGS) entry which is preliminary data.</text>
</comment>
<dbReference type="Proteomes" id="UP000823775">
    <property type="component" value="Unassembled WGS sequence"/>
</dbReference>
<evidence type="ECO:0000313" key="1">
    <source>
        <dbReference type="EMBL" id="MCD7466999.1"/>
    </source>
</evidence>